<dbReference type="PROSITE" id="PS50857">
    <property type="entry name" value="COX2_CUA"/>
    <property type="match status" value="1"/>
</dbReference>
<dbReference type="Proteomes" id="UP000540989">
    <property type="component" value="Unassembled WGS sequence"/>
</dbReference>
<dbReference type="InterPro" id="IPR028096">
    <property type="entry name" value="EfeO_Cupredoxin"/>
</dbReference>
<dbReference type="InterPro" id="IPR008972">
    <property type="entry name" value="Cupredoxin"/>
</dbReference>
<dbReference type="Pfam" id="PF13473">
    <property type="entry name" value="Cupredoxin_1"/>
    <property type="match status" value="1"/>
</dbReference>
<feature type="domain" description="Cytochrome oxidase subunit II copper A binding" evidence="4">
    <location>
        <begin position="20"/>
        <end position="119"/>
    </location>
</feature>
<dbReference type="InterPro" id="IPR051403">
    <property type="entry name" value="NosZ/Cyto_c_oxidase_sub2"/>
</dbReference>
<reference evidence="5 6" key="1">
    <citation type="submission" date="2020-08" db="EMBL/GenBank/DDBJ databases">
        <title>Genomic Encyclopedia of Type Strains, Phase IV (KMG-V): Genome sequencing to study the core and pangenomes of soil and plant-associated prokaryotes.</title>
        <authorList>
            <person name="Whitman W."/>
        </authorList>
    </citation>
    <scope>NUCLEOTIDE SEQUENCE [LARGE SCALE GENOMIC DNA]</scope>
    <source>
        <strain evidence="5 6">M8UP14</strain>
    </source>
</reference>
<dbReference type="PANTHER" id="PTHR42838:SF2">
    <property type="entry name" value="NITROUS-OXIDE REDUCTASE"/>
    <property type="match status" value="1"/>
</dbReference>
<dbReference type="PROSITE" id="PS00078">
    <property type="entry name" value="COX2"/>
    <property type="match status" value="1"/>
</dbReference>
<dbReference type="GO" id="GO:0005507">
    <property type="term" value="F:copper ion binding"/>
    <property type="evidence" value="ECO:0007669"/>
    <property type="project" value="InterPro"/>
</dbReference>
<dbReference type="InterPro" id="IPR001505">
    <property type="entry name" value="Copper_CuA"/>
</dbReference>
<dbReference type="RefSeq" id="WP_184221384.1">
    <property type="nucleotide sequence ID" value="NZ_JACHIP010000006.1"/>
</dbReference>
<name>A0A7W8E5U3_9BACT</name>
<dbReference type="SUPFAM" id="SSF49503">
    <property type="entry name" value="Cupredoxins"/>
    <property type="match status" value="1"/>
</dbReference>
<proteinExistence type="predicted"/>
<accession>A0A7W8E5U3</accession>
<gene>
    <name evidence="5" type="ORF">HDF16_004400</name>
</gene>
<evidence type="ECO:0000256" key="1">
    <source>
        <dbReference type="ARBA" id="ARBA00004196"/>
    </source>
</evidence>
<comment type="subcellular location">
    <subcellularLocation>
        <location evidence="1">Cell envelope</location>
    </subcellularLocation>
</comment>
<dbReference type="GO" id="GO:0004129">
    <property type="term" value="F:cytochrome-c oxidase activity"/>
    <property type="evidence" value="ECO:0007669"/>
    <property type="project" value="InterPro"/>
</dbReference>
<evidence type="ECO:0000313" key="6">
    <source>
        <dbReference type="Proteomes" id="UP000540989"/>
    </source>
</evidence>
<dbReference type="AlphaFoldDB" id="A0A7W8E5U3"/>
<dbReference type="PANTHER" id="PTHR42838">
    <property type="entry name" value="CYTOCHROME C OXIDASE SUBUNIT II"/>
    <property type="match status" value="1"/>
</dbReference>
<keyword evidence="6" id="KW-1185">Reference proteome</keyword>
<organism evidence="5 6">
    <name type="scientific">Granulicella aggregans</name>
    <dbReference type="NCBI Taxonomy" id="474949"/>
    <lineage>
        <taxon>Bacteria</taxon>
        <taxon>Pseudomonadati</taxon>
        <taxon>Acidobacteriota</taxon>
        <taxon>Terriglobia</taxon>
        <taxon>Terriglobales</taxon>
        <taxon>Acidobacteriaceae</taxon>
        <taxon>Granulicella</taxon>
    </lineage>
</organism>
<dbReference type="EMBL" id="JACHIP010000006">
    <property type="protein sequence ID" value="MBB5059674.1"/>
    <property type="molecule type" value="Genomic_DNA"/>
</dbReference>
<dbReference type="Gene3D" id="2.60.40.420">
    <property type="entry name" value="Cupredoxins - blue copper proteins"/>
    <property type="match status" value="1"/>
</dbReference>
<dbReference type="GO" id="GO:0030313">
    <property type="term" value="C:cell envelope"/>
    <property type="evidence" value="ECO:0007669"/>
    <property type="project" value="UniProtKB-SubCell"/>
</dbReference>
<dbReference type="GO" id="GO:0016020">
    <property type="term" value="C:membrane"/>
    <property type="evidence" value="ECO:0007669"/>
    <property type="project" value="InterPro"/>
</dbReference>
<comment type="caution">
    <text evidence="5">The sequence shown here is derived from an EMBL/GenBank/DDBJ whole genome shotgun (WGS) entry which is preliminary data.</text>
</comment>
<dbReference type="InterPro" id="IPR002429">
    <property type="entry name" value="CcO_II-like_C"/>
</dbReference>
<keyword evidence="2" id="KW-0479">Metal-binding</keyword>
<evidence type="ECO:0000259" key="4">
    <source>
        <dbReference type="PROSITE" id="PS50857"/>
    </source>
</evidence>
<sequence length="119" mass="12813">MLLKRISGYVLLALILCGIVPRRAAAQAGKKIEIVAKRYDFTPGDITVKKGEPVTIVLTSKDVDHGLKFKDFNVSVSAKKGETKEVTFTPDKTGTFVGQCSVFCGSGHGSMKLSLHVTD</sequence>
<keyword evidence="3" id="KW-0186">Copper</keyword>
<evidence type="ECO:0000256" key="3">
    <source>
        <dbReference type="ARBA" id="ARBA00023008"/>
    </source>
</evidence>
<evidence type="ECO:0000256" key="2">
    <source>
        <dbReference type="ARBA" id="ARBA00022723"/>
    </source>
</evidence>
<evidence type="ECO:0000313" key="5">
    <source>
        <dbReference type="EMBL" id="MBB5059674.1"/>
    </source>
</evidence>
<protein>
    <submittedName>
        <fullName evidence="5">Cytochrome c oxidase subunit 2</fullName>
    </submittedName>
</protein>